<evidence type="ECO:0000313" key="20">
    <source>
        <dbReference type="Proteomes" id="UP000253728"/>
    </source>
</evidence>
<comment type="catalytic activity">
    <reaction evidence="14">
        <text>H2 + A = AH2</text>
        <dbReference type="Rhea" id="RHEA:12116"/>
        <dbReference type="ChEBI" id="CHEBI:13193"/>
        <dbReference type="ChEBI" id="CHEBI:17499"/>
        <dbReference type="ChEBI" id="CHEBI:18276"/>
        <dbReference type="EC" id="1.12.99.6"/>
    </reaction>
</comment>
<dbReference type="GO" id="GO:0030313">
    <property type="term" value="C:cell envelope"/>
    <property type="evidence" value="ECO:0007669"/>
    <property type="project" value="UniProtKB-SubCell"/>
</dbReference>
<evidence type="ECO:0000256" key="12">
    <source>
        <dbReference type="ARBA" id="ARBA00023014"/>
    </source>
</evidence>
<dbReference type="PIRSF" id="PIRSF000310">
    <property type="entry name" value="NiFe_hyd_ssu"/>
    <property type="match status" value="1"/>
</dbReference>
<dbReference type="PROSITE" id="PS51318">
    <property type="entry name" value="TAT"/>
    <property type="match status" value="1"/>
</dbReference>
<feature type="binding site" evidence="15">
    <location>
        <position position="259"/>
    </location>
    <ligand>
        <name>[4Fe-4S] cluster</name>
        <dbReference type="ChEBI" id="CHEBI:49883"/>
        <label>2</label>
    </ligand>
</feature>
<feature type="binding site" evidence="15">
    <location>
        <position position="265"/>
    </location>
    <ligand>
        <name>[4Fe-4S] cluster</name>
        <dbReference type="ChEBI" id="CHEBI:49883"/>
        <label>2</label>
    </ligand>
</feature>
<keyword evidence="11 15" id="KW-0408">Iron</keyword>
<dbReference type="Pfam" id="PF14720">
    <property type="entry name" value="NiFe_hyd_SSU_C"/>
    <property type="match status" value="1"/>
</dbReference>
<dbReference type="RefSeq" id="WP_005703197.1">
    <property type="nucleotide sequence ID" value="NZ_MAQF01000001.1"/>
</dbReference>
<dbReference type="GO" id="GO:0033748">
    <property type="term" value="F:hydrogenase (acceptor) activity"/>
    <property type="evidence" value="ECO:0007669"/>
    <property type="project" value="UniProtKB-EC"/>
</dbReference>
<dbReference type="STRING" id="732.ADJ80_08220"/>
<feature type="binding site" evidence="15">
    <location>
        <position position="295"/>
    </location>
    <ligand>
        <name>[3Fe-4S] cluster</name>
        <dbReference type="ChEBI" id="CHEBI:21137"/>
    </ligand>
</feature>
<dbReference type="EMBL" id="UFSP01000002">
    <property type="protein sequence ID" value="SSZ29613.1"/>
    <property type="molecule type" value="Genomic_DNA"/>
</dbReference>
<evidence type="ECO:0000256" key="9">
    <source>
        <dbReference type="ARBA" id="ARBA00022729"/>
    </source>
</evidence>
<comment type="cofactor">
    <cofactor evidence="2">
        <name>[4Fe-4S] cluster</name>
        <dbReference type="ChEBI" id="CHEBI:49883"/>
    </cofactor>
</comment>
<dbReference type="SUPFAM" id="SSF56770">
    <property type="entry name" value="HydA/Nqo6-like"/>
    <property type="match status" value="1"/>
</dbReference>
<dbReference type="InterPro" id="IPR037024">
    <property type="entry name" value="NiFe_Hase_small_N_sf"/>
</dbReference>
<dbReference type="InterPro" id="IPR006311">
    <property type="entry name" value="TAT_signal"/>
</dbReference>
<comment type="subunit">
    <text evidence="5">Heterodimer of a large and a small subunit.</text>
</comment>
<evidence type="ECO:0000256" key="4">
    <source>
        <dbReference type="ARBA" id="ARBA00006605"/>
    </source>
</evidence>
<feature type="binding site" evidence="15">
    <location>
        <position position="298"/>
    </location>
    <ligand>
        <name>[3Fe-4S] cluster</name>
        <dbReference type="ChEBI" id="CHEBI:21137"/>
    </ligand>
</feature>
<dbReference type="GeneID" id="49636015"/>
<comment type="subcellular location">
    <subcellularLocation>
        <location evidence="3">Cell envelope</location>
    </subcellularLocation>
</comment>
<evidence type="ECO:0000256" key="14">
    <source>
        <dbReference type="ARBA" id="ARBA00048757"/>
    </source>
</evidence>
<dbReference type="PANTHER" id="PTHR30013">
    <property type="entry name" value="NIFE / NIFESE HYDROGENASE SMALL SUBUNIT FAMILY MEMBER"/>
    <property type="match status" value="1"/>
</dbReference>
<evidence type="ECO:0000259" key="18">
    <source>
        <dbReference type="Pfam" id="PF14720"/>
    </source>
</evidence>
<evidence type="ECO:0000256" key="5">
    <source>
        <dbReference type="ARBA" id="ARBA00011771"/>
    </source>
</evidence>
<keyword evidence="12 15" id="KW-0411">Iron-sulfur</keyword>
<dbReference type="InterPro" id="IPR001821">
    <property type="entry name" value="NiFe_hydrogenase_ssu"/>
</dbReference>
<feature type="binding site" evidence="15">
    <location>
        <position position="60"/>
    </location>
    <ligand>
        <name>[4Fe-4S] cluster</name>
        <dbReference type="ChEBI" id="CHEBI:49883"/>
        <label>1</label>
    </ligand>
</feature>
<dbReference type="AlphaFoldDB" id="A0A336NFB6"/>
<dbReference type="Pfam" id="PF01058">
    <property type="entry name" value="Oxidored_q6"/>
    <property type="match status" value="1"/>
</dbReference>
<dbReference type="InterPro" id="IPR006137">
    <property type="entry name" value="NADH_UbQ_OxRdtase-like_20kDa"/>
</dbReference>
<dbReference type="Proteomes" id="UP000253728">
    <property type="component" value="Unassembled WGS sequence"/>
</dbReference>
<gene>
    <name evidence="19" type="primary">hybO</name>
    <name evidence="19" type="ORF">NCTC5908_01417</name>
</gene>
<feature type="binding site" evidence="15">
    <location>
        <position position="193"/>
    </location>
    <ligand>
        <name>[4Fe-4S] cluster</name>
        <dbReference type="ChEBI" id="CHEBI:49883"/>
        <label>1</label>
    </ligand>
</feature>
<comment type="similarity">
    <text evidence="4">Belongs to the [NiFe]/[NiFeSe] hydrogenase small subunit family.</text>
</comment>
<keyword evidence="8 15" id="KW-0479">Metal-binding</keyword>
<feature type="binding site" evidence="15">
    <location>
        <position position="231"/>
    </location>
    <ligand>
        <name>[4Fe-4S] cluster</name>
        <dbReference type="ChEBI" id="CHEBI:49883"/>
        <label>2</label>
    </ligand>
</feature>
<feature type="binding site" evidence="15">
    <location>
        <position position="234"/>
    </location>
    <ligand>
        <name>[4Fe-4S] cluster</name>
        <dbReference type="ChEBI" id="CHEBI:49883"/>
        <label>2</label>
    </ligand>
</feature>
<dbReference type="GO" id="GO:0046872">
    <property type="term" value="F:metal ion binding"/>
    <property type="evidence" value="ECO:0007669"/>
    <property type="project" value="UniProtKB-KW"/>
</dbReference>
<evidence type="ECO:0000256" key="11">
    <source>
        <dbReference type="ARBA" id="ARBA00023004"/>
    </source>
</evidence>
<dbReference type="Gene3D" id="3.40.50.700">
    <property type="entry name" value="NADH:ubiquinone oxidoreductase-like, 20kDa subunit"/>
    <property type="match status" value="1"/>
</dbReference>
<feature type="transmembrane region" description="Helical" evidence="16">
    <location>
        <begin position="337"/>
        <end position="358"/>
    </location>
</feature>
<accession>A0A336NFB6</accession>
<dbReference type="InterPro" id="IPR027394">
    <property type="entry name" value="Cytochrome-c3_hydrogenase_C"/>
</dbReference>
<reference evidence="19 20" key="1">
    <citation type="submission" date="2018-06" db="EMBL/GenBank/DDBJ databases">
        <authorList>
            <consortium name="Pathogen Informatics"/>
            <person name="Doyle S."/>
        </authorList>
    </citation>
    <scope>NUCLEOTIDE SEQUENCE [LARGE SCALE GENOMIC DNA]</scope>
    <source>
        <strain evidence="19 20">NCTC5908</strain>
    </source>
</reference>
<dbReference type="GO" id="GO:0016020">
    <property type="term" value="C:membrane"/>
    <property type="evidence" value="ECO:0007669"/>
    <property type="project" value="TreeGrafter"/>
</dbReference>
<dbReference type="GO" id="GO:0009375">
    <property type="term" value="C:ferredoxin hydrogenase complex"/>
    <property type="evidence" value="ECO:0007669"/>
    <property type="project" value="InterPro"/>
</dbReference>
<evidence type="ECO:0000256" key="15">
    <source>
        <dbReference type="PIRSR" id="PIRSR000310-1"/>
    </source>
</evidence>
<evidence type="ECO:0000256" key="13">
    <source>
        <dbReference type="ARBA" id="ARBA00023291"/>
    </source>
</evidence>
<organism evidence="19 20">
    <name type="scientific">Aggregatibacter aphrophilus</name>
    <name type="common">Haemophilus aphrophilus</name>
    <dbReference type="NCBI Taxonomy" id="732"/>
    <lineage>
        <taxon>Bacteria</taxon>
        <taxon>Pseudomonadati</taxon>
        <taxon>Pseudomonadota</taxon>
        <taxon>Gammaproteobacteria</taxon>
        <taxon>Pasteurellales</taxon>
        <taxon>Pasteurellaceae</taxon>
        <taxon>Aggregatibacter</taxon>
    </lineage>
</organism>
<dbReference type="GO" id="GO:0051539">
    <property type="term" value="F:4 iron, 4 sulfur cluster binding"/>
    <property type="evidence" value="ECO:0007669"/>
    <property type="project" value="UniProtKB-KW"/>
</dbReference>
<keyword evidence="16" id="KW-1133">Transmembrane helix</keyword>
<evidence type="ECO:0000256" key="2">
    <source>
        <dbReference type="ARBA" id="ARBA00001966"/>
    </source>
</evidence>
<name>A0A336NFB6_AGGAP</name>
<feature type="domain" description="NADH:ubiquinone oxidoreductase-like 20kDa subunit" evidence="17">
    <location>
        <begin position="60"/>
        <end position="206"/>
    </location>
</feature>
<evidence type="ECO:0000256" key="10">
    <source>
        <dbReference type="ARBA" id="ARBA00023002"/>
    </source>
</evidence>
<dbReference type="EC" id="1.12.99.6" evidence="6"/>
<keyword evidence="13 15" id="KW-0003">3Fe-4S</keyword>
<keyword evidence="16" id="KW-0812">Transmembrane</keyword>
<evidence type="ECO:0000256" key="8">
    <source>
        <dbReference type="ARBA" id="ARBA00022723"/>
    </source>
</evidence>
<dbReference type="NCBIfam" id="NF007779">
    <property type="entry name" value="PRK10468.1"/>
    <property type="match status" value="1"/>
</dbReference>
<dbReference type="PRINTS" id="PR00614">
    <property type="entry name" value="NIHGNASESMLL"/>
</dbReference>
<dbReference type="PANTHER" id="PTHR30013:SF7">
    <property type="entry name" value="HYDROGENASE-2 SMALL CHAIN"/>
    <property type="match status" value="1"/>
</dbReference>
<comment type="cofactor">
    <cofactor evidence="1">
        <name>[3Fe-4S] cluster</name>
        <dbReference type="ChEBI" id="CHEBI:21137"/>
    </cofactor>
</comment>
<protein>
    <recommendedName>
        <fullName evidence="6">hydrogenase (acceptor)</fullName>
        <ecNumber evidence="6">1.12.99.6</ecNumber>
    </recommendedName>
</protein>
<dbReference type="GO" id="GO:0009055">
    <property type="term" value="F:electron transfer activity"/>
    <property type="evidence" value="ECO:0007669"/>
    <property type="project" value="TreeGrafter"/>
</dbReference>
<dbReference type="GO" id="GO:0008901">
    <property type="term" value="F:ferredoxin hydrogenase activity"/>
    <property type="evidence" value="ECO:0007669"/>
    <property type="project" value="InterPro"/>
</dbReference>
<evidence type="ECO:0000259" key="17">
    <source>
        <dbReference type="Pfam" id="PF01058"/>
    </source>
</evidence>
<evidence type="ECO:0000313" key="19">
    <source>
        <dbReference type="EMBL" id="SSZ29613.1"/>
    </source>
</evidence>
<dbReference type="InterPro" id="IPR037148">
    <property type="entry name" value="NiFe-Hase_small_C_sf"/>
</dbReference>
<evidence type="ECO:0000256" key="3">
    <source>
        <dbReference type="ARBA" id="ARBA00004196"/>
    </source>
</evidence>
<feature type="binding site" evidence="15">
    <location>
        <position position="274"/>
    </location>
    <ligand>
        <name>[3Fe-4S] cluster</name>
        <dbReference type="ChEBI" id="CHEBI:21137"/>
    </ligand>
</feature>
<evidence type="ECO:0000256" key="1">
    <source>
        <dbReference type="ARBA" id="ARBA00001927"/>
    </source>
</evidence>
<dbReference type="NCBIfam" id="TIGR01409">
    <property type="entry name" value="TAT_signal_seq"/>
    <property type="match status" value="1"/>
</dbReference>
<keyword evidence="16" id="KW-0472">Membrane</keyword>
<keyword evidence="7 15" id="KW-0004">4Fe-4S</keyword>
<evidence type="ECO:0000256" key="7">
    <source>
        <dbReference type="ARBA" id="ARBA00022485"/>
    </source>
</evidence>
<dbReference type="GO" id="GO:0044569">
    <property type="term" value="C:[Ni-Fe] hydrogenase complex"/>
    <property type="evidence" value="ECO:0007669"/>
    <property type="project" value="TreeGrafter"/>
</dbReference>
<feature type="binding site" evidence="15">
    <location>
        <position position="158"/>
    </location>
    <ligand>
        <name>[4Fe-4S] cluster</name>
        <dbReference type="ChEBI" id="CHEBI:49883"/>
        <label>1</label>
    </ligand>
</feature>
<feature type="binding site" evidence="15">
    <location>
        <position position="63"/>
    </location>
    <ligand>
        <name>[4Fe-4S] cluster</name>
        <dbReference type="ChEBI" id="CHEBI:49883"/>
        <label>1</label>
    </ligand>
</feature>
<feature type="domain" description="Cytochrome-c3 hydrogenase C-terminal" evidence="18">
    <location>
        <begin position="226"/>
        <end position="310"/>
    </location>
</feature>
<keyword evidence="10 19" id="KW-0560">Oxidoreductase</keyword>
<dbReference type="FunFam" id="3.40.50.700:FF:000001">
    <property type="entry name" value="Hydrogenase 2 small subunit"/>
    <property type="match status" value="1"/>
</dbReference>
<sequence>MQKSDGLFSALAEVSRRDFMKLCTALAATMGLSSKAGAEMTAALTEPKRPPVLWIGAQECTGCTESLLRATHPTVENLVLEMISLEYHETLSAAFGEQAEDNKHNAIKQYYGKYVLVVDGSIPMKDGGVYCMVAGKPIVEHIREAAKGAAAIIAIGSCAAWGGVPSSGGNPTGASSLSEVLPKGTPVINIPGCPPNPHNFLATVAYILTYKKLPAMDKLNRPLFAYDRLIHENCYRRPHFDAGRFAKEYGDYGHRHGWCLYHLGCKGPETYGNCSTLEFCDVGGNNWPVGIGHPCYGCNEKGVGFTKSIFQLSSVENPTPRVEKPDVNNAEGSSASMTAIGLLGGAAAILAGVSVVTLRELSIQHKARAAVKAAEKAEKKQQTGKSNG</sequence>
<dbReference type="NCBIfam" id="TIGR00391">
    <property type="entry name" value="hydA"/>
    <property type="match status" value="1"/>
</dbReference>
<keyword evidence="9" id="KW-0732">Signal</keyword>
<dbReference type="InterPro" id="IPR019546">
    <property type="entry name" value="TAT_signal_bac_arc"/>
</dbReference>
<dbReference type="Gene3D" id="4.10.480.10">
    <property type="entry name" value="Cytochrome-c3 hydrogenase, C-terminal domain"/>
    <property type="match status" value="1"/>
</dbReference>
<proteinExistence type="inferred from homology"/>
<evidence type="ECO:0000256" key="16">
    <source>
        <dbReference type="SAM" id="Phobius"/>
    </source>
</evidence>
<dbReference type="GO" id="GO:0051538">
    <property type="term" value="F:3 iron, 4 sulfur cluster binding"/>
    <property type="evidence" value="ECO:0007669"/>
    <property type="project" value="UniProtKB-KW"/>
</dbReference>
<dbReference type="GO" id="GO:0009061">
    <property type="term" value="P:anaerobic respiration"/>
    <property type="evidence" value="ECO:0007669"/>
    <property type="project" value="TreeGrafter"/>
</dbReference>
<evidence type="ECO:0000256" key="6">
    <source>
        <dbReference type="ARBA" id="ARBA00012082"/>
    </source>
</evidence>